<keyword evidence="7" id="KW-0862">Zinc</keyword>
<keyword evidence="4" id="KW-0479">Metal-binding</keyword>
<dbReference type="GO" id="GO:0006508">
    <property type="term" value="P:proteolysis"/>
    <property type="evidence" value="ECO:0007669"/>
    <property type="project" value="UniProtKB-KW"/>
</dbReference>
<keyword evidence="3" id="KW-0645">Protease</keyword>
<feature type="signal peptide" evidence="11">
    <location>
        <begin position="1"/>
        <end position="20"/>
    </location>
</feature>
<dbReference type="EMBL" id="CDHN01000001">
    <property type="protein sequence ID" value="CEJ82682.1"/>
    <property type="molecule type" value="Genomic_DNA"/>
</dbReference>
<organism evidence="13 14">
    <name type="scientific">[Torrubiella] hemipterigena</name>
    <dbReference type="NCBI Taxonomy" id="1531966"/>
    <lineage>
        <taxon>Eukaryota</taxon>
        <taxon>Fungi</taxon>
        <taxon>Dikarya</taxon>
        <taxon>Ascomycota</taxon>
        <taxon>Pezizomycotina</taxon>
        <taxon>Sordariomycetes</taxon>
        <taxon>Hypocreomycetidae</taxon>
        <taxon>Hypocreales</taxon>
        <taxon>Clavicipitaceae</taxon>
        <taxon>Clavicipitaceae incertae sedis</taxon>
        <taxon>'Torrubiella' clade</taxon>
    </lineage>
</organism>
<name>A0A0A1T8U2_9HYPO</name>
<evidence type="ECO:0000256" key="3">
    <source>
        <dbReference type="ARBA" id="ARBA00022670"/>
    </source>
</evidence>
<keyword evidence="6" id="KW-0378">Hydrolase</keyword>
<reference evidence="13 14" key="1">
    <citation type="journal article" date="2015" name="Genome Announc.">
        <title>Draft Genome Sequence and Gene Annotation of the Entomopathogenic Fungus Verticillium hemipterigenum.</title>
        <authorList>
            <person name="Horn F."/>
            <person name="Habel A."/>
            <person name="Scharf D.H."/>
            <person name="Dworschak J."/>
            <person name="Brakhage A.A."/>
            <person name="Guthke R."/>
            <person name="Hertweck C."/>
            <person name="Linde J."/>
        </authorList>
    </citation>
    <scope>NUCLEOTIDE SEQUENCE [LARGE SCALE GENOMIC DNA]</scope>
</reference>
<proteinExistence type="inferred from homology"/>
<dbReference type="STRING" id="1531966.A0A0A1T8U2"/>
<dbReference type="AlphaFoldDB" id="A0A0A1T8U2"/>
<keyword evidence="9" id="KW-1015">Disulfide bond</keyword>
<evidence type="ECO:0000256" key="4">
    <source>
        <dbReference type="ARBA" id="ARBA00022723"/>
    </source>
</evidence>
<evidence type="ECO:0000256" key="10">
    <source>
        <dbReference type="SAM" id="MobiDB-lite"/>
    </source>
</evidence>
<gene>
    <name evidence="13" type="ORF">VHEMI02731</name>
</gene>
<dbReference type="OrthoDB" id="536211at2759"/>
<feature type="compositionally biased region" description="Basic and acidic residues" evidence="10">
    <location>
        <begin position="214"/>
        <end position="235"/>
    </location>
</feature>
<protein>
    <recommendedName>
        <fullName evidence="12">Peptidase M43 pregnancy-associated plasma-A domain-containing protein</fullName>
    </recommendedName>
</protein>
<dbReference type="Pfam" id="PF05572">
    <property type="entry name" value="Peptidase_M43"/>
    <property type="match status" value="1"/>
</dbReference>
<comment type="similarity">
    <text evidence="2">Belongs to the peptidase M43B family.</text>
</comment>
<keyword evidence="5 11" id="KW-0732">Signal</keyword>
<keyword evidence="8" id="KW-0482">Metalloprotease</keyword>
<evidence type="ECO:0000256" key="5">
    <source>
        <dbReference type="ARBA" id="ARBA00022729"/>
    </source>
</evidence>
<dbReference type="GO" id="GO:0046872">
    <property type="term" value="F:metal ion binding"/>
    <property type="evidence" value="ECO:0007669"/>
    <property type="project" value="UniProtKB-KW"/>
</dbReference>
<dbReference type="PANTHER" id="PTHR47466">
    <property type="match status" value="1"/>
</dbReference>
<evidence type="ECO:0000256" key="2">
    <source>
        <dbReference type="ARBA" id="ARBA00008721"/>
    </source>
</evidence>
<comment type="function">
    <text evidence="1">Secreted metalloproteinase that allows assimilation of proteinaceous substrates.</text>
</comment>
<dbReference type="PANTHER" id="PTHR47466:SF1">
    <property type="entry name" value="METALLOPROTEASE MEP1 (AFU_ORTHOLOGUE AFUA_1G07730)-RELATED"/>
    <property type="match status" value="1"/>
</dbReference>
<evidence type="ECO:0000256" key="1">
    <source>
        <dbReference type="ARBA" id="ARBA00003174"/>
    </source>
</evidence>
<evidence type="ECO:0000256" key="6">
    <source>
        <dbReference type="ARBA" id="ARBA00022801"/>
    </source>
</evidence>
<feature type="region of interest" description="Disordered" evidence="10">
    <location>
        <begin position="213"/>
        <end position="238"/>
    </location>
</feature>
<evidence type="ECO:0000313" key="14">
    <source>
        <dbReference type="Proteomes" id="UP000039046"/>
    </source>
</evidence>
<feature type="domain" description="Peptidase M43 pregnancy-associated plasma-A" evidence="12">
    <location>
        <begin position="190"/>
        <end position="252"/>
    </location>
</feature>
<dbReference type="InterPro" id="IPR008754">
    <property type="entry name" value="Peptidase_M43"/>
</dbReference>
<dbReference type="Proteomes" id="UP000039046">
    <property type="component" value="Unassembled WGS sequence"/>
</dbReference>
<evidence type="ECO:0000256" key="8">
    <source>
        <dbReference type="ARBA" id="ARBA00023049"/>
    </source>
</evidence>
<sequence>MIISLKTALTLVATVAVAQATVLTLPEIEECSSTVTDENREMAYYLDTYELPSDMEQNINIDTYMHVVAETKDEAGGYLPREIVEKQFKVLVDSFKDHDISFTLKDITWTVNADWSNHKGSNLNFAMKKALRKGSYAALNLYYLKKVDQHNGYCYYPVANPGDQARTQDGCVQRMDTMPGVGDRGYAGFVTTHEVGHWLSLLHTFENGCNSPGDHVDDTPAENHKDRDACNERDSCPNSPGKDPIHNYMAYVFE</sequence>
<evidence type="ECO:0000313" key="13">
    <source>
        <dbReference type="EMBL" id="CEJ82682.1"/>
    </source>
</evidence>
<dbReference type="Gene3D" id="3.40.390.10">
    <property type="entry name" value="Collagenase (Catalytic Domain)"/>
    <property type="match status" value="1"/>
</dbReference>
<feature type="chain" id="PRO_5001989952" description="Peptidase M43 pregnancy-associated plasma-A domain-containing protein" evidence="11">
    <location>
        <begin position="21"/>
        <end position="254"/>
    </location>
</feature>
<evidence type="ECO:0000256" key="11">
    <source>
        <dbReference type="SAM" id="SignalP"/>
    </source>
</evidence>
<keyword evidence="14" id="KW-1185">Reference proteome</keyword>
<dbReference type="HOGENOM" id="CLU_048726_0_2_1"/>
<dbReference type="SUPFAM" id="SSF55486">
    <property type="entry name" value="Metalloproteases ('zincins'), catalytic domain"/>
    <property type="match status" value="1"/>
</dbReference>
<accession>A0A0A1T8U2</accession>
<dbReference type="GO" id="GO:0008237">
    <property type="term" value="F:metallopeptidase activity"/>
    <property type="evidence" value="ECO:0007669"/>
    <property type="project" value="UniProtKB-KW"/>
</dbReference>
<evidence type="ECO:0000259" key="12">
    <source>
        <dbReference type="Pfam" id="PF05572"/>
    </source>
</evidence>
<evidence type="ECO:0000256" key="9">
    <source>
        <dbReference type="ARBA" id="ARBA00023157"/>
    </source>
</evidence>
<evidence type="ECO:0000256" key="7">
    <source>
        <dbReference type="ARBA" id="ARBA00022833"/>
    </source>
</evidence>
<dbReference type="InterPro" id="IPR024079">
    <property type="entry name" value="MetalloPept_cat_dom_sf"/>
</dbReference>